<dbReference type="Pfam" id="PF00027">
    <property type="entry name" value="cNMP_binding"/>
    <property type="match status" value="1"/>
</dbReference>
<dbReference type="GO" id="GO:0003677">
    <property type="term" value="F:DNA binding"/>
    <property type="evidence" value="ECO:0007669"/>
    <property type="project" value="UniProtKB-KW"/>
</dbReference>
<protein>
    <recommendedName>
        <fullName evidence="4">Cyclic nucleotide-binding domain-containing protein</fullName>
    </recommendedName>
</protein>
<dbReference type="InterPro" id="IPR036390">
    <property type="entry name" value="WH_DNA-bd_sf"/>
</dbReference>
<dbReference type="EMBL" id="BMQG01000009">
    <property type="protein sequence ID" value="GGM49657.1"/>
    <property type="molecule type" value="Genomic_DNA"/>
</dbReference>
<evidence type="ECO:0000256" key="2">
    <source>
        <dbReference type="ARBA" id="ARBA00023125"/>
    </source>
</evidence>
<proteinExistence type="predicted"/>
<organism evidence="5 6">
    <name type="scientific">Deinococcus arenae</name>
    <dbReference type="NCBI Taxonomy" id="1452751"/>
    <lineage>
        <taxon>Bacteria</taxon>
        <taxon>Thermotogati</taxon>
        <taxon>Deinococcota</taxon>
        <taxon>Deinococci</taxon>
        <taxon>Deinococcales</taxon>
        <taxon>Deinococcaceae</taxon>
        <taxon>Deinococcus</taxon>
    </lineage>
</organism>
<dbReference type="RefSeq" id="WP_229781243.1">
    <property type="nucleotide sequence ID" value="NZ_BMQG01000009.1"/>
</dbReference>
<dbReference type="Pfam" id="PF13545">
    <property type="entry name" value="HTH_Crp_2"/>
    <property type="match status" value="1"/>
</dbReference>
<dbReference type="SUPFAM" id="SSF51206">
    <property type="entry name" value="cAMP-binding domain-like"/>
    <property type="match status" value="1"/>
</dbReference>
<evidence type="ECO:0000256" key="3">
    <source>
        <dbReference type="ARBA" id="ARBA00023163"/>
    </source>
</evidence>
<dbReference type="InterPro" id="IPR012318">
    <property type="entry name" value="HTH_CRP"/>
</dbReference>
<dbReference type="Gene3D" id="2.60.120.10">
    <property type="entry name" value="Jelly Rolls"/>
    <property type="match status" value="1"/>
</dbReference>
<dbReference type="SUPFAM" id="SSF46785">
    <property type="entry name" value="Winged helix' DNA-binding domain"/>
    <property type="match status" value="1"/>
</dbReference>
<dbReference type="InterPro" id="IPR018490">
    <property type="entry name" value="cNMP-bd_dom_sf"/>
</dbReference>
<dbReference type="Proteomes" id="UP000600547">
    <property type="component" value="Unassembled WGS sequence"/>
</dbReference>
<accession>A0A8H9LC30</accession>
<dbReference type="InterPro" id="IPR014710">
    <property type="entry name" value="RmlC-like_jellyroll"/>
</dbReference>
<dbReference type="PANTHER" id="PTHR24567">
    <property type="entry name" value="CRP FAMILY TRANSCRIPTIONAL REGULATORY PROTEIN"/>
    <property type="match status" value="1"/>
</dbReference>
<dbReference type="AlphaFoldDB" id="A0A8H9LC30"/>
<evidence type="ECO:0000259" key="4">
    <source>
        <dbReference type="PROSITE" id="PS50042"/>
    </source>
</evidence>
<dbReference type="SMART" id="SM00419">
    <property type="entry name" value="HTH_CRP"/>
    <property type="match status" value="1"/>
</dbReference>
<keyword evidence="1" id="KW-0805">Transcription regulation</keyword>
<evidence type="ECO:0000313" key="5">
    <source>
        <dbReference type="EMBL" id="GGM49657.1"/>
    </source>
</evidence>
<dbReference type="GO" id="GO:0005829">
    <property type="term" value="C:cytosol"/>
    <property type="evidence" value="ECO:0007669"/>
    <property type="project" value="TreeGrafter"/>
</dbReference>
<dbReference type="GO" id="GO:0003700">
    <property type="term" value="F:DNA-binding transcription factor activity"/>
    <property type="evidence" value="ECO:0007669"/>
    <property type="project" value="TreeGrafter"/>
</dbReference>
<gene>
    <name evidence="5" type="ORF">GCM10008956_27230</name>
</gene>
<dbReference type="InterPro" id="IPR000595">
    <property type="entry name" value="cNMP-bd_dom"/>
</dbReference>
<keyword evidence="2" id="KW-0238">DNA-binding</keyword>
<dbReference type="InterPro" id="IPR036388">
    <property type="entry name" value="WH-like_DNA-bd_sf"/>
</dbReference>
<dbReference type="PANTHER" id="PTHR24567:SF74">
    <property type="entry name" value="HTH-TYPE TRANSCRIPTIONAL REGULATOR ARCR"/>
    <property type="match status" value="1"/>
</dbReference>
<evidence type="ECO:0000256" key="1">
    <source>
        <dbReference type="ARBA" id="ARBA00023015"/>
    </source>
</evidence>
<keyword evidence="6" id="KW-1185">Reference proteome</keyword>
<dbReference type="PROSITE" id="PS50042">
    <property type="entry name" value="CNMP_BINDING_3"/>
    <property type="match status" value="1"/>
</dbReference>
<evidence type="ECO:0000313" key="6">
    <source>
        <dbReference type="Proteomes" id="UP000600547"/>
    </source>
</evidence>
<feature type="domain" description="Cyclic nucleotide-binding" evidence="4">
    <location>
        <begin position="12"/>
        <end position="117"/>
    </location>
</feature>
<dbReference type="Gene3D" id="1.10.10.10">
    <property type="entry name" value="Winged helix-like DNA-binding domain superfamily/Winged helix DNA-binding domain"/>
    <property type="match status" value="1"/>
</dbReference>
<reference evidence="6" key="1">
    <citation type="journal article" date="2019" name="Int. J. Syst. Evol. Microbiol.">
        <title>The Global Catalogue of Microorganisms (GCM) 10K type strain sequencing project: providing services to taxonomists for standard genome sequencing and annotation.</title>
        <authorList>
            <consortium name="The Broad Institute Genomics Platform"/>
            <consortium name="The Broad Institute Genome Sequencing Center for Infectious Disease"/>
            <person name="Wu L."/>
            <person name="Ma J."/>
        </authorList>
    </citation>
    <scope>NUCLEOTIDE SEQUENCE [LARGE SCALE GENOMIC DNA]</scope>
    <source>
        <strain evidence="6">JCM 31047</strain>
    </source>
</reference>
<dbReference type="InterPro" id="IPR050397">
    <property type="entry name" value="Env_Response_Regulators"/>
</dbReference>
<sequence length="216" mass="22931">MTLPENLRVSPLLRGAAPDTLRQLAAQAASRTLPRTAALWRSGDPVVCAFILLRGEVRLTRPQAGGRSLTRPVSGAGEVLGLRDVLGAAGTFAEDAVGSAPHTDLLALPGAALRELIRRDPALAGEALTLLAEQTRSAEARLDLLSAPVPVRLIGYLLERGPHALPTNSALAAQLGTVPELVSRHLGDLYRQGLIGLRRREIVTLDEPGLRRRLPG</sequence>
<keyword evidence="3" id="KW-0804">Transcription</keyword>
<comment type="caution">
    <text evidence="5">The sequence shown here is derived from an EMBL/GenBank/DDBJ whole genome shotgun (WGS) entry which is preliminary data.</text>
</comment>
<name>A0A8H9LC30_9DEIO</name>
<dbReference type="CDD" id="cd00038">
    <property type="entry name" value="CAP_ED"/>
    <property type="match status" value="1"/>
</dbReference>
<dbReference type="SMART" id="SM00100">
    <property type="entry name" value="cNMP"/>
    <property type="match status" value="1"/>
</dbReference>